<organism evidence="2 3">
    <name type="scientific">Anaeramoeba flamelloides</name>
    <dbReference type="NCBI Taxonomy" id="1746091"/>
    <lineage>
        <taxon>Eukaryota</taxon>
        <taxon>Metamonada</taxon>
        <taxon>Anaeramoebidae</taxon>
        <taxon>Anaeramoeba</taxon>
    </lineage>
</organism>
<comment type="caution">
    <text evidence="2">The sequence shown here is derived from an EMBL/GenBank/DDBJ whole genome shotgun (WGS) entry which is preliminary data.</text>
</comment>
<proteinExistence type="predicted"/>
<keyword evidence="3" id="KW-1185">Reference proteome</keyword>
<dbReference type="InterPro" id="IPR009030">
    <property type="entry name" value="Growth_fac_rcpt_cys_sf"/>
</dbReference>
<dbReference type="Pfam" id="PF07699">
    <property type="entry name" value="Ephrin_rec_like"/>
    <property type="match status" value="2"/>
</dbReference>
<evidence type="ECO:0000259" key="1">
    <source>
        <dbReference type="Pfam" id="PF07699"/>
    </source>
</evidence>
<name>A0ABQ8YYU3_9EUKA</name>
<dbReference type="CDD" id="cd00185">
    <property type="entry name" value="TNFRSF"/>
    <property type="match status" value="1"/>
</dbReference>
<protein>
    <submittedName>
        <fullName evidence="2">Insulin-like growth factor binding protein</fullName>
    </submittedName>
</protein>
<sequence>MENCEGNKFPPEQIGIEFQVNTMNNSFQGVSSVASICANNERFVIVWQSYNQVKQDSLDDIFAQIYNSSNGERIGFEFQVNTYTTSAQKSPSVASIGANNERFVIAWISKYSDAGGESDYDLSAQIYNSSNGEPIGTEFQVNTLTISGEKRPSVASIGADNERFVITWQGNLTDTGGGSVLGIFAQVFTSSNGNPIGTEFQANNLTIPGEKSPSVAATGANNERFVITWQGKYTDSGEDILDGIFARVYTSSDLAPIDEEEFQVNNMTVSGENSPSVASIGANKERFVITWQGKSTDNGEDILDGIFARAYTSSDLKPIGKEDFQVNTDRPYDRQNIPSVTSIGANRERFVITWHSRHMGNASDWRILAQPYDSLNLYPVGPEFQVNTNTGSERQFPTVASIGTNGERFVITWQGYTKNILWFDVYAQMYESAQVCNCNQGSYSNYTENPNYCYKCREGTYQDATGSTACSSCLKGMFQDKEGSRVCKECPLGTYQPLTGQPECIGCPIGTYQDQNGQSNDCKNCPSGTYQNTTGQSICLECEAGQYSNAGGKSTCQPCEIGTYQDSTGSTACSSCLKGMFQDKEGSRVMQKVPIGDLSK</sequence>
<dbReference type="SUPFAM" id="SSF57184">
    <property type="entry name" value="Growth factor receptor domain"/>
    <property type="match status" value="1"/>
</dbReference>
<dbReference type="EMBL" id="JAOAOG010000090">
    <property type="protein sequence ID" value="KAJ6249796.1"/>
    <property type="molecule type" value="Genomic_DNA"/>
</dbReference>
<dbReference type="InterPro" id="IPR011641">
    <property type="entry name" value="Tyr-kin_ephrin_A/B_rcpt-like"/>
</dbReference>
<reference evidence="2" key="1">
    <citation type="submission" date="2022-08" db="EMBL/GenBank/DDBJ databases">
        <title>Novel sulfate-reducing endosymbionts in the free-living metamonad Anaeramoeba.</title>
        <authorList>
            <person name="Jerlstrom-Hultqvist J."/>
            <person name="Cepicka I."/>
            <person name="Gallot-Lavallee L."/>
            <person name="Salas-Leiva D."/>
            <person name="Curtis B.A."/>
            <person name="Zahonova K."/>
            <person name="Pipaliya S."/>
            <person name="Dacks J."/>
            <person name="Roger A.J."/>
        </authorList>
    </citation>
    <scope>NUCLEOTIDE SEQUENCE</scope>
    <source>
        <strain evidence="2">Schooner1</strain>
    </source>
</reference>
<dbReference type="SMART" id="SM01411">
    <property type="entry name" value="Ephrin_rec_like"/>
    <property type="match status" value="3"/>
</dbReference>
<dbReference type="PANTHER" id="PTHR46967">
    <property type="entry name" value="INSULIN-LIKE GROWTH FACTOR BINDING PROTEIN,N-TERMINAL"/>
    <property type="match status" value="1"/>
</dbReference>
<dbReference type="Proteomes" id="UP001150062">
    <property type="component" value="Unassembled WGS sequence"/>
</dbReference>
<gene>
    <name evidence="2" type="ORF">M0813_16475</name>
</gene>
<feature type="domain" description="Tyrosine-protein kinase ephrin type A/B receptor-like" evidence="1">
    <location>
        <begin position="485"/>
        <end position="517"/>
    </location>
</feature>
<evidence type="ECO:0000313" key="3">
    <source>
        <dbReference type="Proteomes" id="UP001150062"/>
    </source>
</evidence>
<dbReference type="PANTHER" id="PTHR46967:SF1">
    <property type="entry name" value="KERATIN-ASSOCIATED PROTEIN 16-1-LIKE"/>
    <property type="match status" value="1"/>
</dbReference>
<accession>A0ABQ8YYU3</accession>
<feature type="domain" description="Tyrosine-protein kinase ephrin type A/B receptor-like" evidence="1">
    <location>
        <begin position="545"/>
        <end position="588"/>
    </location>
</feature>
<dbReference type="Gene3D" id="2.10.50.10">
    <property type="entry name" value="Tumor Necrosis Factor Receptor, subunit A, domain 2"/>
    <property type="match status" value="4"/>
</dbReference>
<evidence type="ECO:0000313" key="2">
    <source>
        <dbReference type="EMBL" id="KAJ6249796.1"/>
    </source>
</evidence>